<evidence type="ECO:0000313" key="2">
    <source>
        <dbReference type="Proteomes" id="UP001161388"/>
    </source>
</evidence>
<name>A0ABQ5VFQ8_9RHOB</name>
<reference evidence="1" key="2">
    <citation type="submission" date="2023-01" db="EMBL/GenBank/DDBJ databases">
        <title>Draft genome sequence of Sulfitobacter pacificus strain NBRC 109915.</title>
        <authorList>
            <person name="Sun Q."/>
            <person name="Mori K."/>
        </authorList>
    </citation>
    <scope>NUCLEOTIDE SEQUENCE</scope>
    <source>
        <strain evidence="1">NBRC 109915</strain>
    </source>
</reference>
<evidence type="ECO:0000313" key="1">
    <source>
        <dbReference type="EMBL" id="GLQ25829.1"/>
    </source>
</evidence>
<protein>
    <submittedName>
        <fullName evidence="1">Uncharacterized protein</fullName>
    </submittedName>
</protein>
<proteinExistence type="predicted"/>
<comment type="caution">
    <text evidence="1">The sequence shown here is derived from an EMBL/GenBank/DDBJ whole genome shotgun (WGS) entry which is preliminary data.</text>
</comment>
<reference evidence="1" key="1">
    <citation type="journal article" date="2014" name="Int. J. Syst. Evol. Microbiol.">
        <title>Complete genome of a new Firmicutes species belonging to the dominant human colonic microbiota ('Ruminococcus bicirculans') reveals two chromosomes and a selective capacity to utilize plant glucans.</title>
        <authorList>
            <consortium name="NISC Comparative Sequencing Program"/>
            <person name="Wegmann U."/>
            <person name="Louis P."/>
            <person name="Goesmann A."/>
            <person name="Henrissat B."/>
            <person name="Duncan S.H."/>
            <person name="Flint H.J."/>
        </authorList>
    </citation>
    <scope>NUCLEOTIDE SEQUENCE</scope>
    <source>
        <strain evidence="1">NBRC 109915</strain>
    </source>
</reference>
<accession>A0ABQ5VFQ8</accession>
<dbReference type="EMBL" id="BSNL01000001">
    <property type="protein sequence ID" value="GLQ25829.1"/>
    <property type="molecule type" value="Genomic_DNA"/>
</dbReference>
<keyword evidence="2" id="KW-1185">Reference proteome</keyword>
<organism evidence="1 2">
    <name type="scientific">Sulfitobacter pacificus</name>
    <dbReference type="NCBI Taxonomy" id="1499314"/>
    <lineage>
        <taxon>Bacteria</taxon>
        <taxon>Pseudomonadati</taxon>
        <taxon>Pseudomonadota</taxon>
        <taxon>Alphaproteobacteria</taxon>
        <taxon>Rhodobacterales</taxon>
        <taxon>Roseobacteraceae</taxon>
        <taxon>Sulfitobacter</taxon>
    </lineage>
</organism>
<sequence>MKMEVAQIEGLFTRSEGSFAFARWGRPICPVVFGVDDATLGVVKGAIAAVCELAGHEMGEMDAELGSNLMMFFFNDWAELLEVPGMDRLVPDLAPLVARLEGVDANQYRFFRFDERGAIKACFVFLRMDQHLSDVPAQTLALSQIVQSMLLWSDCAFQDRSPLMVAEQATVLRPDIAALLCAAYDPVLPVVAQDASHALRLSARVQASMERPQ</sequence>
<gene>
    <name evidence="1" type="ORF">GCM10007927_06320</name>
</gene>
<dbReference type="Proteomes" id="UP001161388">
    <property type="component" value="Unassembled WGS sequence"/>
</dbReference>